<dbReference type="GO" id="GO:0061504">
    <property type="term" value="P:cyclic threonylcarbamoyladenosine biosynthetic process"/>
    <property type="evidence" value="ECO:0007669"/>
    <property type="project" value="TreeGrafter"/>
</dbReference>
<feature type="domain" description="THIF-type NAD/FAD binding fold" evidence="1">
    <location>
        <begin position="21"/>
        <end position="262"/>
    </location>
</feature>
<dbReference type="PANTHER" id="PTHR43267:SF1">
    <property type="entry name" value="TRNA THREONYLCARBAMOYLADENOSINE DEHYDRATASE"/>
    <property type="match status" value="1"/>
</dbReference>
<protein>
    <submittedName>
        <fullName evidence="2">tRNA threonylcarbamoyladenosine dehydratase</fullName>
        <ecNumber evidence="2">6.1.-.-</ecNumber>
    </submittedName>
</protein>
<reference evidence="2" key="1">
    <citation type="submission" date="2016-08" db="EMBL/GenBank/DDBJ databases">
        <authorList>
            <person name="Seilhamer J.J."/>
        </authorList>
    </citation>
    <scope>NUCLEOTIDE SEQUENCE</scope>
    <source>
        <strain evidence="2">86</strain>
    </source>
</reference>
<dbReference type="SUPFAM" id="SSF69572">
    <property type="entry name" value="Activating enzymes of the ubiquitin-like proteins"/>
    <property type="match status" value="1"/>
</dbReference>
<gene>
    <name evidence="2" type="primary">tcdA</name>
    <name evidence="2" type="ORF">KL86SPO_50540</name>
</gene>
<dbReference type="InterPro" id="IPR035985">
    <property type="entry name" value="Ubiquitin-activating_enz"/>
</dbReference>
<evidence type="ECO:0000259" key="1">
    <source>
        <dbReference type="Pfam" id="PF00899"/>
    </source>
</evidence>
<dbReference type="FunFam" id="3.40.50.720:FF:000141">
    <property type="entry name" value="tRNA threonylcarbamoyladenosine dehydratase"/>
    <property type="match status" value="1"/>
</dbReference>
<organism evidence="2">
    <name type="scientific">uncultured Sporomusa sp</name>
    <dbReference type="NCBI Taxonomy" id="307249"/>
    <lineage>
        <taxon>Bacteria</taxon>
        <taxon>Bacillati</taxon>
        <taxon>Bacillota</taxon>
        <taxon>Negativicutes</taxon>
        <taxon>Selenomonadales</taxon>
        <taxon>Sporomusaceae</taxon>
        <taxon>Sporomusa</taxon>
        <taxon>environmental samples</taxon>
    </lineage>
</organism>
<name>A0A212LZE1_9FIRM</name>
<dbReference type="GO" id="GO:0008641">
    <property type="term" value="F:ubiquitin-like modifier activating enzyme activity"/>
    <property type="evidence" value="ECO:0007669"/>
    <property type="project" value="InterPro"/>
</dbReference>
<dbReference type="EMBL" id="FMJE01000005">
    <property type="protein sequence ID" value="SCM82769.1"/>
    <property type="molecule type" value="Genomic_DNA"/>
</dbReference>
<keyword evidence="2" id="KW-0436">Ligase</keyword>
<dbReference type="GO" id="GO:0061503">
    <property type="term" value="F:tRNA threonylcarbamoyladenosine dehydratase"/>
    <property type="evidence" value="ECO:0007669"/>
    <property type="project" value="TreeGrafter"/>
</dbReference>
<dbReference type="PANTHER" id="PTHR43267">
    <property type="entry name" value="TRNA THREONYLCARBAMOYLADENOSINE DEHYDRATASE"/>
    <property type="match status" value="1"/>
</dbReference>
<dbReference type="Pfam" id="PF00899">
    <property type="entry name" value="ThiF"/>
    <property type="match status" value="1"/>
</dbReference>
<accession>A0A212LZE1</accession>
<dbReference type="EC" id="6.1.-.-" evidence="2"/>
<dbReference type="AlphaFoldDB" id="A0A212LZE1"/>
<dbReference type="Gene3D" id="3.40.50.720">
    <property type="entry name" value="NAD(P)-binding Rossmann-like Domain"/>
    <property type="match status" value="1"/>
</dbReference>
<evidence type="ECO:0000313" key="2">
    <source>
        <dbReference type="EMBL" id="SCM82769.1"/>
    </source>
</evidence>
<dbReference type="CDD" id="cd00755">
    <property type="entry name" value="YgdL_like"/>
    <property type="match status" value="1"/>
</dbReference>
<dbReference type="InterPro" id="IPR045886">
    <property type="entry name" value="ThiF/MoeB/HesA"/>
</dbReference>
<sequence>MADKVKGKGDNMLHEFSRTELLIGAEGLDKLAQSKVAVFGIGGVGTFVVEGLVRSGVGKFVLVDDDCICLTNINRQLHATRKTIGKPKVEVMRDRILEINPKAEVTVFQEFYMPDTAAGLIADDYTYIVDAIDTVTAKLDLIIQAKSRNIPVISSMGAGNKLDPTQFEVADIFSTSVCPLAKVMRQELRKRGVASLKVIYSREQPRKPVETESSSCSVGCVCPQGTTRKCTTRRQIPGSIAFVPSVAGLIIAGEVVKDIINKQSE</sequence>
<proteinExistence type="predicted"/>
<dbReference type="InterPro" id="IPR000594">
    <property type="entry name" value="ThiF_NAD_FAD-bd"/>
</dbReference>